<organism evidence="2 3">
    <name type="scientific">Pseudoalteromonas piscicida</name>
    <dbReference type="NCBI Taxonomy" id="43662"/>
    <lineage>
        <taxon>Bacteria</taxon>
        <taxon>Pseudomonadati</taxon>
        <taxon>Pseudomonadota</taxon>
        <taxon>Gammaproteobacteria</taxon>
        <taxon>Alteromonadales</taxon>
        <taxon>Pseudoalteromonadaceae</taxon>
        <taxon>Pseudoalteromonas</taxon>
    </lineage>
</organism>
<accession>A0AAD0RGZ1</accession>
<evidence type="ECO:0000313" key="2">
    <source>
        <dbReference type="EMBL" id="AXR01439.1"/>
    </source>
</evidence>
<evidence type="ECO:0008006" key="4">
    <source>
        <dbReference type="Google" id="ProtNLM"/>
    </source>
</evidence>
<dbReference type="AlphaFoldDB" id="A0AAD0RGZ1"/>
<feature type="region of interest" description="Disordered" evidence="1">
    <location>
        <begin position="348"/>
        <end position="379"/>
    </location>
</feature>
<protein>
    <recommendedName>
        <fullName evidence="4">Integrase catalytic domain-containing protein</fullName>
    </recommendedName>
</protein>
<dbReference type="InterPro" id="IPR036397">
    <property type="entry name" value="RNaseH_sf"/>
</dbReference>
<sequence length="421" mass="47589">MDATILNVYLRYPFDTTGRYTVGRPVLYLVVDVHSTMIVGMYLGLSGPNWQGVYQALANACTNKVAFAKRFGVHLDEGEWAAEHVPIQIAIDNGPEYKDSFLGRLLDARIGIEDVGLMAVYRGDAKGVVERKFDTVDNDVIKYLEGAVPTQPKREDSHASNNALYDYDSLVAILIAEICYHNNSADRLKKLGFQGVVDGVGITPNSIFKSSLAEMEKLEKLNQKVDEAKIRWALLPEERASVHSDAVYFKGVPYVHPYFKSSGSYSKARHHGAFNIIVKHMYDNINELLHEADDGRIIKLTLKNINNANVLAGHHWEFAVNHLEERKVIRHKHKQVVLEEKAKRDTRIDAVTEQQEAERSLAPKSKRKSMQPGVKANQQIQEQVIRIKNQQQLDEVFDIDSSEELVCHTSMDDLDDELYGD</sequence>
<dbReference type="SUPFAM" id="SSF53098">
    <property type="entry name" value="Ribonuclease H-like"/>
    <property type="match status" value="1"/>
</dbReference>
<dbReference type="EMBL" id="CP031761">
    <property type="protein sequence ID" value="AXR01439.1"/>
    <property type="molecule type" value="Genomic_DNA"/>
</dbReference>
<dbReference type="Proteomes" id="UP000258102">
    <property type="component" value="Chromosome 1"/>
</dbReference>
<dbReference type="GO" id="GO:0003676">
    <property type="term" value="F:nucleic acid binding"/>
    <property type="evidence" value="ECO:0007669"/>
    <property type="project" value="InterPro"/>
</dbReference>
<evidence type="ECO:0000256" key="1">
    <source>
        <dbReference type="SAM" id="MobiDB-lite"/>
    </source>
</evidence>
<feature type="compositionally biased region" description="Basic and acidic residues" evidence="1">
    <location>
        <begin position="348"/>
        <end position="361"/>
    </location>
</feature>
<name>A0AAD0RGZ1_PSEO7</name>
<dbReference type="InterPro" id="IPR012337">
    <property type="entry name" value="RNaseH-like_sf"/>
</dbReference>
<gene>
    <name evidence="2" type="ORF">D0511_04670</name>
</gene>
<evidence type="ECO:0000313" key="3">
    <source>
        <dbReference type="Proteomes" id="UP000258102"/>
    </source>
</evidence>
<proteinExistence type="predicted"/>
<reference evidence="2 3" key="1">
    <citation type="submission" date="2018-08" db="EMBL/GenBank/DDBJ databases">
        <title>Whole Genome Sequences of Two Pseudoalteromonas piscicida Strains, DE1-A and DE2-A, which Exhibit Strong Antibacterial Activity against Vibrio vulnificus.</title>
        <authorList>
            <person name="Richards G.P."/>
            <person name="Needleman D.S."/>
            <person name="Watson M.A."/>
            <person name="Polson S.W."/>
        </authorList>
    </citation>
    <scope>NUCLEOTIDE SEQUENCE [LARGE SCALE GENOMIC DNA]</scope>
    <source>
        <strain evidence="2 3">DE2-A</strain>
    </source>
</reference>
<dbReference type="Gene3D" id="3.30.420.10">
    <property type="entry name" value="Ribonuclease H-like superfamily/Ribonuclease H"/>
    <property type="match status" value="1"/>
</dbReference>